<protein>
    <submittedName>
        <fullName evidence="3">Putative signal transducer protein</fullName>
    </submittedName>
</protein>
<reference evidence="4" key="1">
    <citation type="journal article" date="2013" name="Genome Announc.">
        <title>Draft genome sequence of the ascomycete Phaeoacremonium aleophilum strain UCR-PA7, a causal agent of the esca disease complex in grapevines.</title>
        <authorList>
            <person name="Blanco-Ulate B."/>
            <person name="Rolshausen P."/>
            <person name="Cantu D."/>
        </authorList>
    </citation>
    <scope>NUCLEOTIDE SEQUENCE [LARGE SCALE GENOMIC DNA]</scope>
    <source>
        <strain evidence="4">UCR-PA7</strain>
    </source>
</reference>
<dbReference type="SUPFAM" id="SSF52113">
    <property type="entry name" value="BRCT domain"/>
    <property type="match status" value="1"/>
</dbReference>
<feature type="region of interest" description="Disordered" evidence="1">
    <location>
        <begin position="820"/>
        <end position="864"/>
    </location>
</feature>
<feature type="domain" description="BRCT" evidence="2">
    <location>
        <begin position="865"/>
        <end position="976"/>
    </location>
</feature>
<feature type="region of interest" description="Disordered" evidence="1">
    <location>
        <begin position="717"/>
        <end position="755"/>
    </location>
</feature>
<sequence length="1159" mass="125033">MDPQASPPKRMTRARAAAKATESSVKTTKIVTAAAKAKTTRATSATIASKRKTRADDVDTEDEDELRQTEPEQPLKSAMKPAAKATRGRPKKVVEPEPEAAPAPVRATRGRPPKKAASEPVKEEPVRTTRTRAKKVQTDEEADEINAEPVKKTIRGRAATVTKPTVKKSVKFEEPDKENVVPASAATKGKPAAKPAESTAGLRGRPVRKAAPATRATRTTKSSAAEKKDSKAPTPLSPKKVTQMPVSRDSDSEDELGATPKPTFRSLMKSPVKASIGGNAPKLAPTSTQDDDDEATTTQTLDAAPSIILGSPARRPPPSPYKDAMKSPARRVDSIPSLGLSTTKNASNTTQSPHKAPLLQSPAKRPAASPMKSLGVQPSGARDQSRSPMKLSLLQASAKRPASPVKSAIAYKAPAPTMLSTPLPPADASMETKEGEEGMDEMEMALNEMEAEMMPDSPTRLRFPGRLSAVLPRHADPVLNEAMLTVLESGEGDDDVEGQAVESIAETEEIVEDTGDPMEVDEPEMEQPGSASTTPPQSPPKQRLGMFDLRQKDLAPYDEVSESEDELASSGLRSRSSPSAILGTPCPASSKSTRSRTSNVYSKKLRTSNFGFTPLAKQLSEWTGASPLKSGSQRQTPPRTASEVENASAEESPVKNTFFEDEMSVRPEPVDEGSVTPEVEEPVFDDVPVIEEDMALAAEANEMSLMEPEQVEDLLNLDTPDDSMSEASQEYGDENAVPIDPALQSGSDPMVPPVTPKRMVMREFHTVSKVPLKAADDSTPRPVLKKRSHSISRLPVQRPTQGLTRSATVISYSPMKKRRESTVFDTVDDEEEQPRAGSAPPVTPTKSEVGWSTAGTPARTPRRDVNPALLSGAVVFVDVHTSEGADASGIFVELLSQMGARCVKSWPWNPSSPPSKESAASGSHKVGITHVVYKDGGKRTLEKVRESDGVVQCVGVSWVLDCERENEWLDEAPYYIDTSLVPRGGHRRRKSMEPRAFANLNGMLVPTPVKNGGSGTARQSQSLPATPVNRRDSALWMHTPEDEDDENHDQDGIHEDDWEVADMLTPVPVTPAPEVIARFALNVTPETPSTDIDDEDPLAAREVLMTRTCPPKPSACQQLGEGILRKEKDQGVMMRLMAARRKSLQFAPKIGSPLAKAWN</sequence>
<feature type="compositionally biased region" description="Low complexity" evidence="1">
    <location>
        <begin position="209"/>
        <end position="223"/>
    </location>
</feature>
<keyword evidence="4" id="KW-1185">Reference proteome</keyword>
<dbReference type="Proteomes" id="UP000014074">
    <property type="component" value="Unassembled WGS sequence"/>
</dbReference>
<dbReference type="HOGENOM" id="CLU_003029_0_0_1"/>
<feature type="region of interest" description="Disordered" evidence="1">
    <location>
        <begin position="620"/>
        <end position="687"/>
    </location>
</feature>
<feature type="compositionally biased region" description="Low complexity" evidence="1">
    <location>
        <begin position="182"/>
        <end position="196"/>
    </location>
</feature>
<gene>
    <name evidence="3" type="ORF">UCRPA7_4023</name>
</gene>
<dbReference type="CDD" id="cd17716">
    <property type="entry name" value="BRCT_microcephalin_rpt1"/>
    <property type="match status" value="1"/>
</dbReference>
<feature type="compositionally biased region" description="Low complexity" evidence="1">
    <location>
        <begin position="14"/>
        <end position="48"/>
    </location>
</feature>
<feature type="compositionally biased region" description="Polar residues" evidence="1">
    <location>
        <begin position="587"/>
        <end position="602"/>
    </location>
</feature>
<dbReference type="OrthoDB" id="2384350at2759"/>
<dbReference type="PROSITE" id="PS50172">
    <property type="entry name" value="BRCT"/>
    <property type="match status" value="1"/>
</dbReference>
<feature type="compositionally biased region" description="Basic and acidic residues" evidence="1">
    <location>
        <begin position="116"/>
        <end position="127"/>
    </location>
</feature>
<dbReference type="GeneID" id="19324432"/>
<organism evidence="3 4">
    <name type="scientific">Phaeoacremonium minimum (strain UCR-PA7)</name>
    <name type="common">Esca disease fungus</name>
    <name type="synonym">Togninia minima</name>
    <dbReference type="NCBI Taxonomy" id="1286976"/>
    <lineage>
        <taxon>Eukaryota</taxon>
        <taxon>Fungi</taxon>
        <taxon>Dikarya</taxon>
        <taxon>Ascomycota</taxon>
        <taxon>Pezizomycotina</taxon>
        <taxon>Sordariomycetes</taxon>
        <taxon>Sordariomycetidae</taxon>
        <taxon>Togniniales</taxon>
        <taxon>Togniniaceae</taxon>
        <taxon>Phaeoacremonium</taxon>
    </lineage>
</organism>
<dbReference type="AlphaFoldDB" id="R8BM99"/>
<dbReference type="KEGG" id="tmn:UCRPA7_4023"/>
<dbReference type="InterPro" id="IPR036420">
    <property type="entry name" value="BRCT_dom_sf"/>
</dbReference>
<dbReference type="Gene3D" id="3.40.50.10190">
    <property type="entry name" value="BRCT domain"/>
    <property type="match status" value="1"/>
</dbReference>
<evidence type="ECO:0000256" key="1">
    <source>
        <dbReference type="SAM" id="MobiDB-lite"/>
    </source>
</evidence>
<evidence type="ECO:0000313" key="3">
    <source>
        <dbReference type="EMBL" id="EOO00501.1"/>
    </source>
</evidence>
<evidence type="ECO:0000259" key="2">
    <source>
        <dbReference type="PROSITE" id="PS50172"/>
    </source>
</evidence>
<dbReference type="eggNOG" id="ENOG502S1CP">
    <property type="taxonomic scope" value="Eukaryota"/>
</dbReference>
<name>R8BM99_PHAM7</name>
<dbReference type="InterPro" id="IPR022047">
    <property type="entry name" value="Microcephalin-like"/>
</dbReference>
<dbReference type="PANTHER" id="PTHR14625:SF3">
    <property type="entry name" value="MICROCEPHALIN"/>
    <property type="match status" value="1"/>
</dbReference>
<dbReference type="EMBL" id="KB933081">
    <property type="protein sequence ID" value="EOO00501.1"/>
    <property type="molecule type" value="Genomic_DNA"/>
</dbReference>
<feature type="region of interest" description="Disordered" evidence="1">
    <location>
        <begin position="1009"/>
        <end position="1030"/>
    </location>
</feature>
<evidence type="ECO:0000313" key="4">
    <source>
        <dbReference type="Proteomes" id="UP000014074"/>
    </source>
</evidence>
<dbReference type="PANTHER" id="PTHR14625">
    <property type="entry name" value="MICROCEPHALIN"/>
    <property type="match status" value="1"/>
</dbReference>
<feature type="compositionally biased region" description="Basic and acidic residues" evidence="1">
    <location>
        <begin position="170"/>
        <end position="179"/>
    </location>
</feature>
<dbReference type="RefSeq" id="XP_007914770.1">
    <property type="nucleotide sequence ID" value="XM_007916579.1"/>
</dbReference>
<accession>R8BM99</accession>
<feature type="compositionally biased region" description="Polar residues" evidence="1">
    <location>
        <begin position="629"/>
        <end position="639"/>
    </location>
</feature>
<dbReference type="GO" id="GO:0000278">
    <property type="term" value="P:mitotic cell cycle"/>
    <property type="evidence" value="ECO:0007669"/>
    <property type="project" value="TreeGrafter"/>
</dbReference>
<feature type="compositionally biased region" description="Acidic residues" evidence="1">
    <location>
        <begin position="678"/>
        <end position="687"/>
    </location>
</feature>
<feature type="compositionally biased region" description="Polar residues" evidence="1">
    <location>
        <begin position="339"/>
        <end position="353"/>
    </location>
</feature>
<proteinExistence type="predicted"/>
<feature type="region of interest" description="Disordered" evidence="1">
    <location>
        <begin position="416"/>
        <end position="437"/>
    </location>
</feature>
<feature type="compositionally biased region" description="Acidic residues" evidence="1">
    <location>
        <begin position="505"/>
        <end position="525"/>
    </location>
</feature>
<feature type="region of interest" description="Disordered" evidence="1">
    <location>
        <begin position="1"/>
        <end position="388"/>
    </location>
</feature>
<feature type="compositionally biased region" description="Low complexity" evidence="1">
    <location>
        <begin position="568"/>
        <end position="580"/>
    </location>
</feature>
<feature type="region of interest" description="Disordered" evidence="1">
    <location>
        <begin position="503"/>
        <end position="602"/>
    </location>
</feature>
<feature type="compositionally biased region" description="Low complexity" evidence="1">
    <location>
        <begin position="641"/>
        <end position="651"/>
    </location>
</feature>
<dbReference type="InterPro" id="IPR001357">
    <property type="entry name" value="BRCT_dom"/>
</dbReference>